<evidence type="ECO:0000259" key="1">
    <source>
        <dbReference type="PROSITE" id="PS51750"/>
    </source>
</evidence>
<dbReference type="Proteomes" id="UP000002217">
    <property type="component" value="Chromosome"/>
</dbReference>
<keyword evidence="3" id="KW-1185">Reference proteome</keyword>
<dbReference type="STRING" id="485916.Dtox_1867"/>
<evidence type="ECO:0000313" key="2">
    <source>
        <dbReference type="EMBL" id="ACV62713.1"/>
    </source>
</evidence>
<dbReference type="PANTHER" id="PTHR36180">
    <property type="entry name" value="DNA-BINDING PROTEIN-RELATED-RELATED"/>
    <property type="match status" value="1"/>
</dbReference>
<dbReference type="HOGENOM" id="CLU_1132464_0_0_9"/>
<dbReference type="eggNOG" id="COG3617">
    <property type="taxonomic scope" value="Bacteria"/>
</dbReference>
<feature type="domain" description="Bro-N" evidence="1">
    <location>
        <begin position="6"/>
        <end position="111"/>
    </location>
</feature>
<dbReference type="SMART" id="SM01040">
    <property type="entry name" value="Bro-N"/>
    <property type="match status" value="1"/>
</dbReference>
<dbReference type="RefSeq" id="WP_015757419.1">
    <property type="nucleotide sequence ID" value="NC_013216.1"/>
</dbReference>
<dbReference type="EMBL" id="CP001720">
    <property type="protein sequence ID" value="ACV62713.1"/>
    <property type="molecule type" value="Genomic_DNA"/>
</dbReference>
<dbReference type="PROSITE" id="PS51750">
    <property type="entry name" value="BRO_N"/>
    <property type="match status" value="1"/>
</dbReference>
<name>C8VXQ7_DESAS</name>
<sequence length="272" mass="31081">MTNSNMNELQKVFNYEGQQVRTVLINGEPWFAAKDVCDILEISNSRHATSRLPERMKDTVVLSDAVGRTKEMTIISEPGLYKLVVRSDKPEAEKFTDWVVEEVLPSIRKTGTYSNRHTEIDLLLASAEWQVRAAREIISIKQQLKITEERLDDTVEKTGKIFSYLTDVPDRAKVNRKIKELARCLFGGKVDKATNYVYDIIKDKYGIDVFQRVKNARVKLNRERSLQGKGPYAESTLKQLISGMDIVESEELLDEMMEIIVGLLSKGYKKDA</sequence>
<dbReference type="KEGG" id="dae:Dtox_1867"/>
<reference evidence="2 3" key="1">
    <citation type="journal article" date="2009" name="Stand. Genomic Sci.">
        <title>Complete genome sequence of Desulfotomaculum acetoxidans type strain (5575).</title>
        <authorList>
            <person name="Spring S."/>
            <person name="Lapidus A."/>
            <person name="Schroder M."/>
            <person name="Gleim D."/>
            <person name="Sims D."/>
            <person name="Meincke L."/>
            <person name="Glavina Del Rio T."/>
            <person name="Tice H."/>
            <person name="Copeland A."/>
            <person name="Cheng J.F."/>
            <person name="Lucas S."/>
            <person name="Chen F."/>
            <person name="Nolan M."/>
            <person name="Bruce D."/>
            <person name="Goodwin L."/>
            <person name="Pitluck S."/>
            <person name="Ivanova N."/>
            <person name="Mavromatis K."/>
            <person name="Mikhailova N."/>
            <person name="Pati A."/>
            <person name="Chen A."/>
            <person name="Palaniappan K."/>
            <person name="Land M."/>
            <person name="Hauser L."/>
            <person name="Chang Y.J."/>
            <person name="Jeffries C.D."/>
            <person name="Chain P."/>
            <person name="Saunders E."/>
            <person name="Brettin T."/>
            <person name="Detter J.C."/>
            <person name="Goker M."/>
            <person name="Bristow J."/>
            <person name="Eisen J.A."/>
            <person name="Markowitz V."/>
            <person name="Hugenholtz P."/>
            <person name="Kyrpides N.C."/>
            <person name="Klenk H.P."/>
            <person name="Han C."/>
        </authorList>
    </citation>
    <scope>NUCLEOTIDE SEQUENCE [LARGE SCALE GENOMIC DNA]</scope>
    <source>
        <strain evidence="3">ATCC 49208 / DSM 771 / VKM B-1644</strain>
    </source>
</reference>
<accession>C8VXQ7</accession>
<dbReference type="OrthoDB" id="9812611at2"/>
<dbReference type="AlphaFoldDB" id="C8VXQ7"/>
<gene>
    <name evidence="2" type="ordered locus">Dtox_1867</name>
</gene>
<proteinExistence type="predicted"/>
<dbReference type="PANTHER" id="PTHR36180:SF2">
    <property type="entry name" value="BRO FAMILY PROTEIN"/>
    <property type="match status" value="1"/>
</dbReference>
<dbReference type="eggNOG" id="COG3646">
    <property type="taxonomic scope" value="Bacteria"/>
</dbReference>
<dbReference type="InterPro" id="IPR003497">
    <property type="entry name" value="BRO_N_domain"/>
</dbReference>
<evidence type="ECO:0000313" key="3">
    <source>
        <dbReference type="Proteomes" id="UP000002217"/>
    </source>
</evidence>
<dbReference type="Pfam" id="PF02498">
    <property type="entry name" value="Bro-N"/>
    <property type="match status" value="1"/>
</dbReference>
<organism evidence="2 3">
    <name type="scientific">Desulfofarcimen acetoxidans (strain ATCC 49208 / DSM 771 / KCTC 5769 / VKM B-1644 / 5575)</name>
    <name type="common">Desulfotomaculum acetoxidans</name>
    <dbReference type="NCBI Taxonomy" id="485916"/>
    <lineage>
        <taxon>Bacteria</taxon>
        <taxon>Bacillati</taxon>
        <taxon>Bacillota</taxon>
        <taxon>Clostridia</taxon>
        <taxon>Eubacteriales</taxon>
        <taxon>Peptococcaceae</taxon>
        <taxon>Desulfofarcimen</taxon>
    </lineage>
</organism>
<protein>
    <submittedName>
        <fullName evidence="2">Prophage antirepressor</fullName>
    </submittedName>
</protein>